<reference evidence="3" key="2">
    <citation type="submission" date="2025-08" db="UniProtKB">
        <authorList>
            <consortium name="RefSeq"/>
        </authorList>
    </citation>
    <scope>IDENTIFICATION</scope>
    <source>
        <tissue evidence="3">Whole plant</tissue>
    </source>
</reference>
<protein>
    <submittedName>
        <fullName evidence="3">Uncharacterized protein LOC107460452</fullName>
    </submittedName>
</protein>
<reference evidence="2" key="1">
    <citation type="journal article" date="2016" name="Nat. Genet.">
        <title>The genome sequences of Arachis duranensis and Arachis ipaensis, the diploid ancestors of cultivated peanut.</title>
        <authorList>
            <person name="Bertioli D.J."/>
            <person name="Cannon S.B."/>
            <person name="Froenicke L."/>
            <person name="Huang G."/>
            <person name="Farmer A.D."/>
            <person name="Cannon E.K."/>
            <person name="Liu X."/>
            <person name="Gao D."/>
            <person name="Clevenger J."/>
            <person name="Dash S."/>
            <person name="Ren L."/>
            <person name="Moretzsohn M.C."/>
            <person name="Shirasawa K."/>
            <person name="Huang W."/>
            <person name="Vidigal B."/>
            <person name="Abernathy B."/>
            <person name="Chu Y."/>
            <person name="Niederhuth C.E."/>
            <person name="Umale P."/>
            <person name="Araujo A.C."/>
            <person name="Kozik A."/>
            <person name="Kim K.D."/>
            <person name="Burow M.D."/>
            <person name="Varshney R.K."/>
            <person name="Wang X."/>
            <person name="Zhang X."/>
            <person name="Barkley N."/>
            <person name="Guimaraes P.M."/>
            <person name="Isobe S."/>
            <person name="Guo B."/>
            <person name="Liao B."/>
            <person name="Stalker H.T."/>
            <person name="Schmitz R.J."/>
            <person name="Scheffler B.E."/>
            <person name="Leal-Bertioli S.C."/>
            <person name="Xun X."/>
            <person name="Jackson S.A."/>
            <person name="Michelmore R."/>
            <person name="Ozias-Akins P."/>
        </authorList>
    </citation>
    <scope>NUCLEOTIDE SEQUENCE [LARGE SCALE GENOMIC DNA]</scope>
    <source>
        <strain evidence="2">cv. V14167</strain>
    </source>
</reference>
<dbReference type="KEGG" id="adu:107460452"/>
<organism evidence="2 3">
    <name type="scientific">Arachis duranensis</name>
    <name type="common">Wild peanut</name>
    <dbReference type="NCBI Taxonomy" id="130453"/>
    <lineage>
        <taxon>Eukaryota</taxon>
        <taxon>Viridiplantae</taxon>
        <taxon>Streptophyta</taxon>
        <taxon>Embryophyta</taxon>
        <taxon>Tracheophyta</taxon>
        <taxon>Spermatophyta</taxon>
        <taxon>Magnoliopsida</taxon>
        <taxon>eudicotyledons</taxon>
        <taxon>Gunneridae</taxon>
        <taxon>Pentapetalae</taxon>
        <taxon>rosids</taxon>
        <taxon>fabids</taxon>
        <taxon>Fabales</taxon>
        <taxon>Fabaceae</taxon>
        <taxon>Papilionoideae</taxon>
        <taxon>50 kb inversion clade</taxon>
        <taxon>dalbergioids sensu lato</taxon>
        <taxon>Dalbergieae</taxon>
        <taxon>Pterocarpus clade</taxon>
        <taxon>Arachis</taxon>
    </lineage>
</organism>
<dbReference type="GeneID" id="107460452"/>
<sequence length="178" mass="19631">MWVVAGSGPPRLHHHRVHAVPPPLLGFAVATLSPPAGTEGERNRSFCTAGREGERDRGSHLRLSHRRRTSLPSPNLLAVATEAAVVGAVGGMNGRRTRRRELTERVMRDGGRLFRRPCCRQKLPPSSQLLQWSSPVVNGCRRSGCGCRNHTGASGRFYHLRPRCRRRKILPIAAAAWG</sequence>
<feature type="region of interest" description="Disordered" evidence="1">
    <location>
        <begin position="35"/>
        <end position="68"/>
    </location>
</feature>
<dbReference type="Proteomes" id="UP000515211">
    <property type="component" value="Chromosome 8"/>
</dbReference>
<evidence type="ECO:0000256" key="1">
    <source>
        <dbReference type="SAM" id="MobiDB-lite"/>
    </source>
</evidence>
<gene>
    <name evidence="3" type="primary">LOC107460452</name>
</gene>
<dbReference type="RefSeq" id="XP_015934301.1">
    <property type="nucleotide sequence ID" value="XM_016078815.3"/>
</dbReference>
<dbReference type="AlphaFoldDB" id="A0A6P4B5K7"/>
<evidence type="ECO:0000313" key="3">
    <source>
        <dbReference type="RefSeq" id="XP_015934301.1"/>
    </source>
</evidence>
<evidence type="ECO:0000313" key="2">
    <source>
        <dbReference type="Proteomes" id="UP000515211"/>
    </source>
</evidence>
<accession>A0A6P4B5K7</accession>
<name>A0A6P4B5K7_ARADU</name>
<keyword evidence="2" id="KW-1185">Reference proteome</keyword>
<proteinExistence type="predicted"/>